<keyword evidence="2 4" id="KW-0067">ATP-binding</keyword>
<dbReference type="PROSITE" id="PS00211">
    <property type="entry name" value="ABC_TRANSPORTER_1"/>
    <property type="match status" value="1"/>
</dbReference>
<protein>
    <submittedName>
        <fullName evidence="4">Putative ABC transporter ATP-binding protein YheS</fullName>
    </submittedName>
</protein>
<keyword evidence="1" id="KW-0547">Nucleotide-binding</keyword>
<reference evidence="4" key="1">
    <citation type="submission" date="2014-07" db="EMBL/GenBank/DDBJ databases">
        <authorList>
            <person name="Urmite Genomes Urmite Genomes"/>
        </authorList>
    </citation>
    <scope>NUCLEOTIDE SEQUENCE</scope>
    <source>
        <strain evidence="4">13S34_air</strain>
    </source>
</reference>
<proteinExistence type="predicted"/>
<dbReference type="HOGENOM" id="CLU_000604_36_0_9"/>
<dbReference type="EMBL" id="LN483073">
    <property type="protein sequence ID" value="CDZ99758.1"/>
    <property type="molecule type" value="Genomic_DNA"/>
</dbReference>
<dbReference type="Pfam" id="PF12848">
    <property type="entry name" value="ABC_tran_Xtn"/>
    <property type="match status" value="1"/>
</dbReference>
<evidence type="ECO:0000259" key="3">
    <source>
        <dbReference type="PROSITE" id="PS50893"/>
    </source>
</evidence>
<dbReference type="SUPFAM" id="SSF52540">
    <property type="entry name" value="P-loop containing nucleoside triphosphate hydrolases"/>
    <property type="match status" value="2"/>
</dbReference>
<dbReference type="Gene3D" id="3.40.50.300">
    <property type="entry name" value="P-loop containing nucleotide triphosphate hydrolases"/>
    <property type="match status" value="3"/>
</dbReference>
<gene>
    <name evidence="4" type="primary">yheS_1</name>
    <name evidence="4" type="ORF">BN1050_00278</name>
</gene>
<dbReference type="InterPro" id="IPR003439">
    <property type="entry name" value="ABC_transporter-like_ATP-bd"/>
</dbReference>
<dbReference type="PANTHER" id="PTHR42855">
    <property type="entry name" value="ABC TRANSPORTER ATP-BINDING SUBUNIT"/>
    <property type="match status" value="1"/>
</dbReference>
<dbReference type="InterPro" id="IPR032781">
    <property type="entry name" value="ABC_tran_Xtn"/>
</dbReference>
<dbReference type="PATRIC" id="fig|1461583.4.peg.253"/>
<dbReference type="CDD" id="cd03221">
    <property type="entry name" value="ABCF_EF-3"/>
    <property type="match status" value="2"/>
</dbReference>
<sequence length="508" mass="56863">MQITVKHQLFSSATLTIETGAIIGITGRNGAGKSTLLHLIHEQVAGTLVAQDSETLAVDFTTNVSAALSNWQLPKRSYNNLSGGERVKMRLAQAFASQQSLLLLDEPTNHLDSASVAQLIAQIKASKQTFIIVSHDRYFLDSVVDMIWAIDHGTITAVDGDYSHYTAWRENQRALQAQHYATQQKQIARVEQQLSKLDDWSANMHKESTANHHPKAMGAKEYYRAIAKRADKQVKSKRKKLERHLAVNRVEAVKKDTPIHFALNTAKPIGKRIVALEDFSLDCLQHCHLVVTRGEKLHIKGANGAGKSTLLRAIYQHAPGIFVSEAASIGYLSQSVYDLPLELTLAHYFNYDNSEQEGLIRTQLALLGFTTNHWHTMIGDLSMGERIKVKIAAFIFEERDVLLLDEPTNHLDLPSREQLEATLANYEGTIIFVSHDRYFSEKIATRQVTIEQGTIHLPKTAPTDDILALETERQAVLGKLSFAKPSSDEYHKLDEQFTNLTTRINALK</sequence>
<organism evidence="4">
    <name type="scientific">Metalysinibacillus saudimassiliensis</name>
    <dbReference type="NCBI Taxonomy" id="1461583"/>
    <lineage>
        <taxon>Bacteria</taxon>
        <taxon>Bacillati</taxon>
        <taxon>Bacillota</taxon>
        <taxon>Bacilli</taxon>
        <taxon>Bacillales</taxon>
        <taxon>Caryophanaceae</taxon>
        <taxon>Metalysinibacillus</taxon>
    </lineage>
</organism>
<dbReference type="NCBIfam" id="NF000355">
    <property type="entry name" value="ribo_prot_ABC_F"/>
    <property type="match status" value="1"/>
</dbReference>
<dbReference type="PROSITE" id="PS50893">
    <property type="entry name" value="ABC_TRANSPORTER_2"/>
    <property type="match status" value="2"/>
</dbReference>
<feature type="domain" description="ABC transporter" evidence="3">
    <location>
        <begin position="269"/>
        <end position="477"/>
    </location>
</feature>
<name>A0A078LX47_9BACL</name>
<dbReference type="SMART" id="SM00382">
    <property type="entry name" value="AAA"/>
    <property type="match status" value="2"/>
</dbReference>
<evidence type="ECO:0000256" key="1">
    <source>
        <dbReference type="ARBA" id="ARBA00022741"/>
    </source>
</evidence>
<dbReference type="Pfam" id="PF00005">
    <property type="entry name" value="ABC_tran"/>
    <property type="match status" value="3"/>
</dbReference>
<dbReference type="InterPro" id="IPR003593">
    <property type="entry name" value="AAA+_ATPase"/>
</dbReference>
<evidence type="ECO:0000313" key="4">
    <source>
        <dbReference type="EMBL" id="CDZ99758.1"/>
    </source>
</evidence>
<evidence type="ECO:0000256" key="2">
    <source>
        <dbReference type="ARBA" id="ARBA00022840"/>
    </source>
</evidence>
<dbReference type="GO" id="GO:0005524">
    <property type="term" value="F:ATP binding"/>
    <property type="evidence" value="ECO:0007669"/>
    <property type="project" value="UniProtKB-KW"/>
</dbReference>
<dbReference type="InterPro" id="IPR027417">
    <property type="entry name" value="P-loop_NTPase"/>
</dbReference>
<accession>A0A078LX47</accession>
<dbReference type="InterPro" id="IPR017871">
    <property type="entry name" value="ABC_transporter-like_CS"/>
</dbReference>
<dbReference type="AlphaFoldDB" id="A0A078LX47"/>
<dbReference type="PANTHER" id="PTHR42855:SF2">
    <property type="entry name" value="DRUG RESISTANCE ABC TRANSPORTER,ATP-BINDING PROTEIN"/>
    <property type="match status" value="1"/>
</dbReference>
<dbReference type="GO" id="GO:0016887">
    <property type="term" value="F:ATP hydrolysis activity"/>
    <property type="evidence" value="ECO:0007669"/>
    <property type="project" value="InterPro"/>
</dbReference>
<feature type="domain" description="ABC transporter" evidence="3">
    <location>
        <begin position="1"/>
        <end position="177"/>
    </location>
</feature>
<dbReference type="InterPro" id="IPR051309">
    <property type="entry name" value="ABCF_ATPase"/>
</dbReference>